<dbReference type="PANTHER" id="PTHR30346">
    <property type="entry name" value="TRANSCRIPTIONAL DUAL REGULATOR HCAR-RELATED"/>
    <property type="match status" value="1"/>
</dbReference>
<dbReference type="SUPFAM" id="SSF53850">
    <property type="entry name" value="Periplasmic binding protein-like II"/>
    <property type="match status" value="1"/>
</dbReference>
<evidence type="ECO:0000256" key="3">
    <source>
        <dbReference type="ARBA" id="ARBA00023125"/>
    </source>
</evidence>
<evidence type="ECO:0000256" key="1">
    <source>
        <dbReference type="ARBA" id="ARBA00009437"/>
    </source>
</evidence>
<dbReference type="Gene3D" id="1.10.10.10">
    <property type="entry name" value="Winged helix-like DNA-binding domain superfamily/Winged helix DNA-binding domain"/>
    <property type="match status" value="1"/>
</dbReference>
<evidence type="ECO:0000256" key="2">
    <source>
        <dbReference type="ARBA" id="ARBA00023015"/>
    </source>
</evidence>
<evidence type="ECO:0000313" key="7">
    <source>
        <dbReference type="Proteomes" id="UP001612928"/>
    </source>
</evidence>
<dbReference type="InterPro" id="IPR000847">
    <property type="entry name" value="LysR_HTH_N"/>
</dbReference>
<dbReference type="CDD" id="cd05466">
    <property type="entry name" value="PBP2_LTTR_substrate"/>
    <property type="match status" value="1"/>
</dbReference>
<dbReference type="InterPro" id="IPR036388">
    <property type="entry name" value="WH-like_DNA-bd_sf"/>
</dbReference>
<dbReference type="EMBL" id="JBITMB010000007">
    <property type="protein sequence ID" value="MFI7444028.1"/>
    <property type="molecule type" value="Genomic_DNA"/>
</dbReference>
<evidence type="ECO:0000313" key="6">
    <source>
        <dbReference type="EMBL" id="MFI7444028.1"/>
    </source>
</evidence>
<dbReference type="SUPFAM" id="SSF46785">
    <property type="entry name" value="Winged helix' DNA-binding domain"/>
    <property type="match status" value="1"/>
</dbReference>
<dbReference type="RefSeq" id="WP_397024244.1">
    <property type="nucleotide sequence ID" value="NZ_JBITMB010000007.1"/>
</dbReference>
<protein>
    <submittedName>
        <fullName evidence="6">LysR family transcriptional regulator</fullName>
    </submittedName>
</protein>
<keyword evidence="4" id="KW-0804">Transcription</keyword>
<gene>
    <name evidence="6" type="ORF">ACIBP5_29000</name>
</gene>
<evidence type="ECO:0000259" key="5">
    <source>
        <dbReference type="PROSITE" id="PS50931"/>
    </source>
</evidence>
<dbReference type="PANTHER" id="PTHR30346:SF28">
    <property type="entry name" value="HTH-TYPE TRANSCRIPTIONAL REGULATOR CYNR"/>
    <property type="match status" value="1"/>
</dbReference>
<keyword evidence="7" id="KW-1185">Reference proteome</keyword>
<comment type="caution">
    <text evidence="6">The sequence shown here is derived from an EMBL/GenBank/DDBJ whole genome shotgun (WGS) entry which is preliminary data.</text>
</comment>
<dbReference type="PROSITE" id="PS50931">
    <property type="entry name" value="HTH_LYSR"/>
    <property type="match status" value="1"/>
</dbReference>
<evidence type="ECO:0000256" key="4">
    <source>
        <dbReference type="ARBA" id="ARBA00023163"/>
    </source>
</evidence>
<organism evidence="6 7">
    <name type="scientific">Nonomuraea indica</name>
    <dbReference type="NCBI Taxonomy" id="1581193"/>
    <lineage>
        <taxon>Bacteria</taxon>
        <taxon>Bacillati</taxon>
        <taxon>Actinomycetota</taxon>
        <taxon>Actinomycetes</taxon>
        <taxon>Streptosporangiales</taxon>
        <taxon>Streptosporangiaceae</taxon>
        <taxon>Nonomuraea</taxon>
    </lineage>
</organism>
<dbReference type="Pfam" id="PF03466">
    <property type="entry name" value="LysR_substrate"/>
    <property type="match status" value="1"/>
</dbReference>
<feature type="domain" description="HTH lysR-type" evidence="5">
    <location>
        <begin position="6"/>
        <end position="63"/>
    </location>
</feature>
<name>A0ABW8AC98_9ACTN</name>
<reference evidence="6 7" key="1">
    <citation type="submission" date="2024-10" db="EMBL/GenBank/DDBJ databases">
        <title>The Natural Products Discovery Center: Release of the First 8490 Sequenced Strains for Exploring Actinobacteria Biosynthetic Diversity.</title>
        <authorList>
            <person name="Kalkreuter E."/>
            <person name="Kautsar S.A."/>
            <person name="Yang D."/>
            <person name="Bader C.D."/>
            <person name="Teijaro C.N."/>
            <person name="Fluegel L."/>
            <person name="Davis C.M."/>
            <person name="Simpson J.R."/>
            <person name="Lauterbach L."/>
            <person name="Steele A.D."/>
            <person name="Gui C."/>
            <person name="Meng S."/>
            <person name="Li G."/>
            <person name="Viehrig K."/>
            <person name="Ye F."/>
            <person name="Su P."/>
            <person name="Kiefer A.F."/>
            <person name="Nichols A."/>
            <person name="Cepeda A.J."/>
            <person name="Yan W."/>
            <person name="Fan B."/>
            <person name="Jiang Y."/>
            <person name="Adhikari A."/>
            <person name="Zheng C.-J."/>
            <person name="Schuster L."/>
            <person name="Cowan T.M."/>
            <person name="Smanski M.J."/>
            <person name="Chevrette M.G."/>
            <person name="De Carvalho L.P.S."/>
            <person name="Shen B."/>
        </authorList>
    </citation>
    <scope>NUCLEOTIDE SEQUENCE [LARGE SCALE GENOMIC DNA]</scope>
    <source>
        <strain evidence="6 7">NPDC049503</strain>
    </source>
</reference>
<keyword evidence="3" id="KW-0238">DNA-binding</keyword>
<dbReference type="Gene3D" id="3.40.190.10">
    <property type="entry name" value="Periplasmic binding protein-like II"/>
    <property type="match status" value="3"/>
</dbReference>
<sequence>MKSSDLSAAELRVIVAVAGEGSVSGAAVRLRLTQSAVSHALRGAERKLGTVLFRRGRHGATPTPAGEAVAGHARRILAMMGVMRAEAARAAGRHATGAIRVAAFRGAALHLLPSVLVRFGRRHPGITVDVRSVPDLGRGVAGEVADGRADVGLVTLPVHVEGLVCRELFAEPYVLAHPAGHPDPRSLPMIGWHENCSAATRRWLAGQDWIPPGDMTVEDEGVVLSMVAHGLGAAILPRLSVAGAPAGVAVAGLGEEPPVRRVGYVTTREMAASAAVRDLVRELRSTGPAGRVGAG</sequence>
<dbReference type="InterPro" id="IPR005119">
    <property type="entry name" value="LysR_subst-bd"/>
</dbReference>
<proteinExistence type="inferred from homology"/>
<dbReference type="Proteomes" id="UP001612928">
    <property type="component" value="Unassembled WGS sequence"/>
</dbReference>
<dbReference type="Pfam" id="PF00126">
    <property type="entry name" value="HTH_1"/>
    <property type="match status" value="1"/>
</dbReference>
<accession>A0ABW8AC98</accession>
<keyword evidence="2" id="KW-0805">Transcription regulation</keyword>
<comment type="similarity">
    <text evidence="1">Belongs to the LysR transcriptional regulatory family.</text>
</comment>
<dbReference type="InterPro" id="IPR036390">
    <property type="entry name" value="WH_DNA-bd_sf"/>
</dbReference>